<dbReference type="RefSeq" id="WP_147669445.1">
    <property type="nucleotide sequence ID" value="NZ_CP120678.1"/>
</dbReference>
<protein>
    <submittedName>
        <fullName evidence="2">DUF1659 domain-containing protein</fullName>
    </submittedName>
</protein>
<keyword evidence="3" id="KW-1185">Reference proteome</keyword>
<gene>
    <name evidence="2" type="ORF">P3F81_12700</name>
</gene>
<dbReference type="EMBL" id="CP120678">
    <property type="protein sequence ID" value="WIW70719.1"/>
    <property type="molecule type" value="Genomic_DNA"/>
</dbReference>
<dbReference type="InterPro" id="IPR012454">
    <property type="entry name" value="DUF1659"/>
</dbReference>
<evidence type="ECO:0000313" key="2">
    <source>
        <dbReference type="EMBL" id="WIW70719.1"/>
    </source>
</evidence>
<evidence type="ECO:0000313" key="3">
    <source>
        <dbReference type="Proteomes" id="UP001243623"/>
    </source>
</evidence>
<dbReference type="KEGG" id="sgbi:P3F81_12700"/>
<sequence>MAVNKGNGATKLILKVQTGTNKLGNLVYTSRTFSKFNPSIADNDLFLIGEAMASLQKYPLTSINRQDSFALASE</sequence>
<reference evidence="2" key="1">
    <citation type="submission" date="2023-03" db="EMBL/GenBank/DDBJ databases">
        <title>Selenobaculum gbiensis gen. nov. sp. nov., a new bacterium isolated from the gut microbiota of IBD patient.</title>
        <authorList>
            <person name="Yeo S."/>
            <person name="Park H."/>
            <person name="Huh C.S."/>
        </authorList>
    </citation>
    <scope>NUCLEOTIDE SEQUENCE</scope>
    <source>
        <strain evidence="2">ICN-92133</strain>
    </source>
</reference>
<dbReference type="AlphaFoldDB" id="A0A9Y2AH50"/>
<feature type="domain" description="DUF1659" evidence="1">
    <location>
        <begin position="3"/>
        <end position="71"/>
    </location>
</feature>
<proteinExistence type="predicted"/>
<organism evidence="2 3">
    <name type="scientific">Selenobaculum gibii</name>
    <dbReference type="NCBI Taxonomy" id="3054208"/>
    <lineage>
        <taxon>Bacteria</taxon>
        <taxon>Bacillati</taxon>
        <taxon>Bacillota</taxon>
        <taxon>Negativicutes</taxon>
        <taxon>Selenomonadales</taxon>
        <taxon>Selenomonadaceae</taxon>
        <taxon>Selenobaculum</taxon>
    </lineage>
</organism>
<accession>A0A9Y2AH50</accession>
<name>A0A9Y2AH50_9FIRM</name>
<dbReference type="Proteomes" id="UP001243623">
    <property type="component" value="Chromosome"/>
</dbReference>
<evidence type="ECO:0000259" key="1">
    <source>
        <dbReference type="Pfam" id="PF07872"/>
    </source>
</evidence>
<dbReference type="Pfam" id="PF07872">
    <property type="entry name" value="DUF1659"/>
    <property type="match status" value="1"/>
</dbReference>